<evidence type="ECO:0000313" key="2">
    <source>
        <dbReference type="Proteomes" id="UP000095280"/>
    </source>
</evidence>
<dbReference type="GO" id="GO:0005886">
    <property type="term" value="C:plasma membrane"/>
    <property type="evidence" value="ECO:0007669"/>
    <property type="project" value="TreeGrafter"/>
</dbReference>
<sequence>MLNNKGPRFKRSKLERQINKDVIWCVIILFVTCLFGAVGSGVWLSGFVTPETVIFLSLGNDTASSPAVQAIINFWTYIIIMQVSYKINCNSKNELSCNCS</sequence>
<name>A0A1I8GIW3_9PLAT</name>
<dbReference type="PANTHER" id="PTHR24092:SF218">
    <property type="entry name" value="PHOSPHOLIPID-TRANSPORTING ATPASE"/>
    <property type="match status" value="1"/>
</dbReference>
<keyword evidence="1" id="KW-0472">Membrane</keyword>
<organism evidence="2 3">
    <name type="scientific">Macrostomum lignano</name>
    <dbReference type="NCBI Taxonomy" id="282301"/>
    <lineage>
        <taxon>Eukaryota</taxon>
        <taxon>Metazoa</taxon>
        <taxon>Spiralia</taxon>
        <taxon>Lophotrochozoa</taxon>
        <taxon>Platyhelminthes</taxon>
        <taxon>Rhabditophora</taxon>
        <taxon>Macrostomorpha</taxon>
        <taxon>Macrostomida</taxon>
        <taxon>Macrostomidae</taxon>
        <taxon>Macrostomum</taxon>
    </lineage>
</organism>
<proteinExistence type="predicted"/>
<feature type="transmembrane region" description="Helical" evidence="1">
    <location>
        <begin position="66"/>
        <end position="85"/>
    </location>
</feature>
<protein>
    <submittedName>
        <fullName evidence="3">Uncharacterized protein</fullName>
    </submittedName>
</protein>
<dbReference type="Proteomes" id="UP000095280">
    <property type="component" value="Unplaced"/>
</dbReference>
<reference evidence="3" key="1">
    <citation type="submission" date="2016-11" db="UniProtKB">
        <authorList>
            <consortium name="WormBaseParasite"/>
        </authorList>
    </citation>
    <scope>IDENTIFICATION</scope>
</reference>
<dbReference type="PANTHER" id="PTHR24092">
    <property type="entry name" value="PROBABLE PHOSPHOLIPID-TRANSPORTING ATPASE"/>
    <property type="match status" value="1"/>
</dbReference>
<accession>A0A1I8GIW3</accession>
<dbReference type="WBParaSite" id="maker-uti_cns_0002002-snap-gene-0.6-mRNA-1">
    <property type="protein sequence ID" value="maker-uti_cns_0002002-snap-gene-0.6-mRNA-1"/>
    <property type="gene ID" value="maker-uti_cns_0002002-snap-gene-0.6"/>
</dbReference>
<keyword evidence="2" id="KW-1185">Reference proteome</keyword>
<dbReference type="GO" id="GO:0045332">
    <property type="term" value="P:phospholipid translocation"/>
    <property type="evidence" value="ECO:0007669"/>
    <property type="project" value="TreeGrafter"/>
</dbReference>
<evidence type="ECO:0000313" key="3">
    <source>
        <dbReference type="WBParaSite" id="maker-uti_cns_0002002-snap-gene-0.6-mRNA-1"/>
    </source>
</evidence>
<keyword evidence="1" id="KW-1133">Transmembrane helix</keyword>
<keyword evidence="1" id="KW-0812">Transmembrane</keyword>
<dbReference type="GO" id="GO:0140326">
    <property type="term" value="F:ATPase-coupled intramembrane lipid transporter activity"/>
    <property type="evidence" value="ECO:0007669"/>
    <property type="project" value="TreeGrafter"/>
</dbReference>
<dbReference type="AlphaFoldDB" id="A0A1I8GIW3"/>
<evidence type="ECO:0000256" key="1">
    <source>
        <dbReference type="SAM" id="Phobius"/>
    </source>
</evidence>
<feature type="transmembrane region" description="Helical" evidence="1">
    <location>
        <begin position="21"/>
        <end position="46"/>
    </location>
</feature>